<accession>A0A9D6Z4F4</accession>
<dbReference type="InterPro" id="IPR055557">
    <property type="entry name" value="DUF7133"/>
</dbReference>
<keyword evidence="1" id="KW-0732">Signal</keyword>
<protein>
    <recommendedName>
        <fullName evidence="2">DUF7133 domain-containing protein</fullName>
    </recommendedName>
</protein>
<dbReference type="PANTHER" id="PTHR33546:SF1">
    <property type="entry name" value="LARGE, MULTIFUNCTIONAL SECRETED PROTEIN"/>
    <property type="match status" value="1"/>
</dbReference>
<gene>
    <name evidence="3" type="ORF">HY912_15415</name>
</gene>
<dbReference type="InterPro" id="IPR011042">
    <property type="entry name" value="6-blade_b-propeller_TolB-like"/>
</dbReference>
<feature type="signal peptide" evidence="1">
    <location>
        <begin position="1"/>
        <end position="23"/>
    </location>
</feature>
<evidence type="ECO:0000313" key="4">
    <source>
        <dbReference type="Proteomes" id="UP000807825"/>
    </source>
</evidence>
<dbReference type="PANTHER" id="PTHR33546">
    <property type="entry name" value="LARGE, MULTIFUNCTIONAL SECRETED PROTEIN-RELATED"/>
    <property type="match status" value="1"/>
</dbReference>
<evidence type="ECO:0000313" key="3">
    <source>
        <dbReference type="EMBL" id="MBI5250875.1"/>
    </source>
</evidence>
<name>A0A9D6Z4F4_9BACT</name>
<dbReference type="Proteomes" id="UP000807825">
    <property type="component" value="Unassembled WGS sequence"/>
</dbReference>
<dbReference type="AlphaFoldDB" id="A0A9D6Z4F4"/>
<reference evidence="3" key="1">
    <citation type="submission" date="2020-07" db="EMBL/GenBank/DDBJ databases">
        <title>Huge and variable diversity of episymbiotic CPR bacteria and DPANN archaea in groundwater ecosystems.</title>
        <authorList>
            <person name="He C.Y."/>
            <person name="Keren R."/>
            <person name="Whittaker M."/>
            <person name="Farag I.F."/>
            <person name="Doudna J."/>
            <person name="Cate J.H.D."/>
            <person name="Banfield J.F."/>
        </authorList>
    </citation>
    <scope>NUCLEOTIDE SEQUENCE</scope>
    <source>
        <strain evidence="3">NC_groundwater_1664_Pr3_B-0.1um_52_9</strain>
    </source>
</reference>
<evidence type="ECO:0000259" key="2">
    <source>
        <dbReference type="Pfam" id="PF23500"/>
    </source>
</evidence>
<sequence length="168" mass="18317">MTKNKLVMAFLGLTCLASVSCFCQPSLLGAGLALDRISLPPGFIISLYAKNIKGARSMCVGPNGVLYVGTRDEGKVHAILDRDRDGIADEVHVIASHLNSPNGVAFRDGALYVSEINRILRFDNIEPKLKNPPKPVVLNDNFPKEKDHGWKFIRYGPDGMLYVPVGAP</sequence>
<dbReference type="Pfam" id="PF23500">
    <property type="entry name" value="DUF7133"/>
    <property type="match status" value="1"/>
</dbReference>
<dbReference type="EMBL" id="JACRDE010000399">
    <property type="protein sequence ID" value="MBI5250875.1"/>
    <property type="molecule type" value="Genomic_DNA"/>
</dbReference>
<feature type="domain" description="DUF7133" evidence="2">
    <location>
        <begin position="33"/>
        <end position="166"/>
    </location>
</feature>
<proteinExistence type="predicted"/>
<dbReference type="PROSITE" id="PS51257">
    <property type="entry name" value="PROKAR_LIPOPROTEIN"/>
    <property type="match status" value="1"/>
</dbReference>
<dbReference type="InterPro" id="IPR011041">
    <property type="entry name" value="Quinoprot_gluc/sorb_DH_b-prop"/>
</dbReference>
<organism evidence="3 4">
    <name type="scientific">Desulfomonile tiedjei</name>
    <dbReference type="NCBI Taxonomy" id="2358"/>
    <lineage>
        <taxon>Bacteria</taxon>
        <taxon>Pseudomonadati</taxon>
        <taxon>Thermodesulfobacteriota</taxon>
        <taxon>Desulfomonilia</taxon>
        <taxon>Desulfomonilales</taxon>
        <taxon>Desulfomonilaceae</taxon>
        <taxon>Desulfomonile</taxon>
    </lineage>
</organism>
<evidence type="ECO:0000256" key="1">
    <source>
        <dbReference type="SAM" id="SignalP"/>
    </source>
</evidence>
<comment type="caution">
    <text evidence="3">The sequence shown here is derived from an EMBL/GenBank/DDBJ whole genome shotgun (WGS) entry which is preliminary data.</text>
</comment>
<dbReference type="SUPFAM" id="SSF50952">
    <property type="entry name" value="Soluble quinoprotein glucose dehydrogenase"/>
    <property type="match status" value="1"/>
</dbReference>
<feature type="chain" id="PRO_5039151958" description="DUF7133 domain-containing protein" evidence="1">
    <location>
        <begin position="24"/>
        <end position="168"/>
    </location>
</feature>
<dbReference type="Gene3D" id="2.120.10.30">
    <property type="entry name" value="TolB, C-terminal domain"/>
    <property type="match status" value="1"/>
</dbReference>